<comment type="caution">
    <text evidence="1">The sequence shown here is derived from an EMBL/GenBank/DDBJ whole genome shotgun (WGS) entry which is preliminary data.</text>
</comment>
<dbReference type="AlphaFoldDB" id="A0A5B7EUX4"/>
<evidence type="ECO:0000313" key="2">
    <source>
        <dbReference type="Proteomes" id="UP000324222"/>
    </source>
</evidence>
<keyword evidence="2" id="KW-1185">Reference proteome</keyword>
<reference evidence="1 2" key="1">
    <citation type="submission" date="2019-05" db="EMBL/GenBank/DDBJ databases">
        <title>Another draft genome of Portunus trituberculatus and its Hox gene families provides insights of decapod evolution.</title>
        <authorList>
            <person name="Jeong J.-H."/>
            <person name="Song I."/>
            <person name="Kim S."/>
            <person name="Choi T."/>
            <person name="Kim D."/>
            <person name="Ryu S."/>
            <person name="Kim W."/>
        </authorList>
    </citation>
    <scope>NUCLEOTIDE SEQUENCE [LARGE SCALE GENOMIC DNA]</scope>
    <source>
        <tissue evidence="1">Muscle</tissue>
    </source>
</reference>
<dbReference type="EMBL" id="VSRR010003612">
    <property type="protein sequence ID" value="MPC36809.1"/>
    <property type="molecule type" value="Genomic_DNA"/>
</dbReference>
<name>A0A5B7EUX4_PORTR</name>
<dbReference type="Proteomes" id="UP000324222">
    <property type="component" value="Unassembled WGS sequence"/>
</dbReference>
<accession>A0A5B7EUX4</accession>
<sequence length="114" mass="12395">MCSFRVGLIRSAMTKLVGMVEVAVFRAAAPPSLPCLLTNQNFHSRDATLQENDGLQLVKEMASDVTNMMKFKVDAVNVSVIVVLVQSLPRFQAQTPTTTTTARVTTVAHNCTNV</sequence>
<protein>
    <submittedName>
        <fullName evidence="1">Uncharacterized protein</fullName>
    </submittedName>
</protein>
<gene>
    <name evidence="1" type="ORF">E2C01_030276</name>
</gene>
<evidence type="ECO:0000313" key="1">
    <source>
        <dbReference type="EMBL" id="MPC36809.1"/>
    </source>
</evidence>
<organism evidence="1 2">
    <name type="scientific">Portunus trituberculatus</name>
    <name type="common">Swimming crab</name>
    <name type="synonym">Neptunus trituberculatus</name>
    <dbReference type="NCBI Taxonomy" id="210409"/>
    <lineage>
        <taxon>Eukaryota</taxon>
        <taxon>Metazoa</taxon>
        <taxon>Ecdysozoa</taxon>
        <taxon>Arthropoda</taxon>
        <taxon>Crustacea</taxon>
        <taxon>Multicrustacea</taxon>
        <taxon>Malacostraca</taxon>
        <taxon>Eumalacostraca</taxon>
        <taxon>Eucarida</taxon>
        <taxon>Decapoda</taxon>
        <taxon>Pleocyemata</taxon>
        <taxon>Brachyura</taxon>
        <taxon>Eubrachyura</taxon>
        <taxon>Portunoidea</taxon>
        <taxon>Portunidae</taxon>
        <taxon>Portuninae</taxon>
        <taxon>Portunus</taxon>
    </lineage>
</organism>
<proteinExistence type="predicted"/>